<feature type="transmembrane region" description="Helical" evidence="1">
    <location>
        <begin position="12"/>
        <end position="30"/>
    </location>
</feature>
<protein>
    <submittedName>
        <fullName evidence="2">Uncharacterized protein</fullName>
    </submittedName>
</protein>
<keyword evidence="1" id="KW-0812">Transmembrane</keyword>
<sequence length="166" mass="19730">MKRYFSNSFSYSLNIFLILVILAYLVYLYINHAQKNKYSVEGKYTRVYGDNHQPKYLDSIKNGGSYNYIYYDDNKNIIDKGIEESSLFKKESSVTHTNSLSICKKMYSFNDYSIGKCIGYATKKFNKHNVKYQSFHNYYSIDNDIYYENTYFFDDGDISFAIYKRT</sequence>
<keyword evidence="1" id="KW-0472">Membrane</keyword>
<proteinExistence type="predicted"/>
<dbReference type="EMBL" id="MN739047">
    <property type="protein sequence ID" value="QHS85675.1"/>
    <property type="molecule type" value="Genomic_DNA"/>
</dbReference>
<name>A0A6C0B0C3_9ZZZZ</name>
<evidence type="ECO:0000256" key="1">
    <source>
        <dbReference type="SAM" id="Phobius"/>
    </source>
</evidence>
<evidence type="ECO:0000313" key="2">
    <source>
        <dbReference type="EMBL" id="QHS85675.1"/>
    </source>
</evidence>
<dbReference type="AlphaFoldDB" id="A0A6C0B0C3"/>
<keyword evidence="1" id="KW-1133">Transmembrane helix</keyword>
<reference evidence="2" key="1">
    <citation type="journal article" date="2020" name="Nature">
        <title>Giant virus diversity and host interactions through global metagenomics.</title>
        <authorList>
            <person name="Schulz F."/>
            <person name="Roux S."/>
            <person name="Paez-Espino D."/>
            <person name="Jungbluth S."/>
            <person name="Walsh D.A."/>
            <person name="Denef V.J."/>
            <person name="McMahon K.D."/>
            <person name="Konstantinidis K.T."/>
            <person name="Eloe-Fadrosh E.A."/>
            <person name="Kyrpides N.C."/>
            <person name="Woyke T."/>
        </authorList>
    </citation>
    <scope>NUCLEOTIDE SEQUENCE</scope>
    <source>
        <strain evidence="2">GVMAG-M-3300009182-78</strain>
    </source>
</reference>
<accession>A0A6C0B0C3</accession>
<organism evidence="2">
    <name type="scientific">viral metagenome</name>
    <dbReference type="NCBI Taxonomy" id="1070528"/>
    <lineage>
        <taxon>unclassified sequences</taxon>
        <taxon>metagenomes</taxon>
        <taxon>organismal metagenomes</taxon>
    </lineage>
</organism>